<accession>A0A5K1C4G2</accession>
<proteinExistence type="predicted"/>
<dbReference type="Gramene" id="NC4G0303350.1">
    <property type="protein sequence ID" value="NC4G0303350.1:cds"/>
    <property type="gene ID" value="NC4G0303350"/>
</dbReference>
<name>A0A5K1C4G2_9MAGN</name>
<organism evidence="1">
    <name type="scientific">Nymphaea colorata</name>
    <name type="common">pocket water lily</name>
    <dbReference type="NCBI Taxonomy" id="210225"/>
    <lineage>
        <taxon>Eukaryota</taxon>
        <taxon>Viridiplantae</taxon>
        <taxon>Streptophyta</taxon>
        <taxon>Embryophyta</taxon>
        <taxon>Tracheophyta</taxon>
        <taxon>Spermatophyta</taxon>
        <taxon>Magnoliopsida</taxon>
        <taxon>Nymphaeales</taxon>
        <taxon>Nymphaeaceae</taxon>
        <taxon>Nymphaea</taxon>
    </lineage>
</organism>
<evidence type="ECO:0000313" key="1">
    <source>
        <dbReference type="EMBL" id="VVW21281.1"/>
    </source>
</evidence>
<gene>
    <name evidence="1" type="ORF">NYM_LOCUS18737</name>
</gene>
<protein>
    <submittedName>
        <fullName evidence="1">Uncharacterized protein</fullName>
    </submittedName>
</protein>
<reference evidence="1" key="1">
    <citation type="submission" date="2019-09" db="EMBL/GenBank/DDBJ databases">
        <authorList>
            <person name="Zhang L."/>
        </authorList>
    </citation>
    <scope>NUCLEOTIDE SEQUENCE</scope>
</reference>
<dbReference type="AlphaFoldDB" id="A0A5K1C4G2"/>
<sequence>MKKMKMQTTSLLILKKRWLQLFQEMPSSHIT</sequence>
<dbReference type="EMBL" id="LR721782">
    <property type="protein sequence ID" value="VVW21281.1"/>
    <property type="molecule type" value="Genomic_DNA"/>
</dbReference>